<dbReference type="SMART" id="SM00316">
    <property type="entry name" value="S1"/>
    <property type="match status" value="2"/>
</dbReference>
<dbReference type="Pfam" id="PF00575">
    <property type="entry name" value="S1"/>
    <property type="match status" value="1"/>
</dbReference>
<dbReference type="InterPro" id="IPR013223">
    <property type="entry name" value="RNase_B_OB_dom"/>
</dbReference>
<accession>A0ABQ6M2D2</accession>
<keyword evidence="12" id="KW-1185">Reference proteome</keyword>
<gene>
    <name evidence="11" type="ORF">MNKW57_28350</name>
</gene>
<dbReference type="PANTHER" id="PTHR23355:SF37">
    <property type="entry name" value="EXORIBONUCLEASE 2"/>
    <property type="match status" value="1"/>
</dbReference>
<evidence type="ECO:0000259" key="10">
    <source>
        <dbReference type="PROSITE" id="PS50126"/>
    </source>
</evidence>
<reference evidence="11 12" key="1">
    <citation type="submission" date="2023-04" db="EMBL/GenBank/DDBJ databases">
        <title>Marinobulbifer ophiurae gen. nov., sp. Nov., isolate from tissue of brittle star Ophioplocus japonicus.</title>
        <authorList>
            <person name="Kawano K."/>
            <person name="Sawayama S."/>
            <person name="Nakagawa S."/>
        </authorList>
    </citation>
    <scope>NUCLEOTIDE SEQUENCE [LARGE SCALE GENOMIC DNA]</scope>
    <source>
        <strain evidence="11 12">NKW57</strain>
    </source>
</reference>
<dbReference type="EC" id="3.1.13.1" evidence="3"/>
<dbReference type="NCBIfam" id="TIGR00358">
    <property type="entry name" value="3_prime_RNase"/>
    <property type="match status" value="1"/>
</dbReference>
<dbReference type="InterPro" id="IPR040476">
    <property type="entry name" value="CSD2"/>
</dbReference>
<dbReference type="Pfam" id="PF17876">
    <property type="entry name" value="CSD2"/>
    <property type="match status" value="1"/>
</dbReference>
<evidence type="ECO:0000256" key="1">
    <source>
        <dbReference type="ARBA" id="ARBA00001849"/>
    </source>
</evidence>
<evidence type="ECO:0000256" key="2">
    <source>
        <dbReference type="ARBA" id="ARBA00004496"/>
    </source>
</evidence>
<keyword evidence="8" id="KW-0694">RNA-binding</keyword>
<dbReference type="PANTHER" id="PTHR23355">
    <property type="entry name" value="RIBONUCLEASE"/>
    <property type="match status" value="1"/>
</dbReference>
<proteinExistence type="predicted"/>
<dbReference type="InterPro" id="IPR001900">
    <property type="entry name" value="RNase_II/R"/>
</dbReference>
<evidence type="ECO:0000256" key="8">
    <source>
        <dbReference type="ARBA" id="ARBA00022884"/>
    </source>
</evidence>
<organism evidence="11 12">
    <name type="scientific">Biformimicrobium ophioploci</name>
    <dbReference type="NCBI Taxonomy" id="3036711"/>
    <lineage>
        <taxon>Bacteria</taxon>
        <taxon>Pseudomonadati</taxon>
        <taxon>Pseudomonadota</taxon>
        <taxon>Gammaproteobacteria</taxon>
        <taxon>Cellvibrionales</taxon>
        <taxon>Microbulbiferaceae</taxon>
        <taxon>Biformimicrobium</taxon>
    </lineage>
</organism>
<sequence length="669" mass="73860">MLNRDALGQLSQLKNEIRQSKAYSEGVVRGTNGKFGFVVLDDGSESFLPPAEMERVFPGDRVRVSIEDKGEGKSEAELDALLEQGVTRLVGQYIQRGQGHFVQPHIPGFNRWIFLPPKSRGKASPGDYIACTISRHPFKDGRGQAKVTEVIGNPDQAGIEHHYTIAQFELPAAFPEALEKEAAQLAEKLPEVVATRRDASDLGFVTIDAETTRDMDDALAIEKTDNGWLLHVAIADPASLIEPESTLDNEARKRATSVYLPGQTLNMMPAVLGENAFSLIPGEARPVVIASIEITSDGSIHNCKFEEAAITSGAKLSYKAVAELLENGGSEQVDASLHERLRELQACANARLEYRSEHTALMEERPEYRLILDDKLHIERIALRQRNAAHRLVEEAMLAANICIGEKLAECQAGIFSEHLGFRDERMEEVRAILREQAPEFADRDLHQLDNYVELIRHLDGNPEKHAVLAVLKRMLRPGAFAPAAGPHLGLGLAQYATATSPIRKYNDLHNHRILKAALGGNEMPAIEPQQVEDLQAQVVLGRRADRLLEQWLHCIFLTDKIGAEYAGTVVRVTGSGIGVRLNDNGIEGFIRIRTGKKTDATFDGKYLTLTKGEQRYQLDQQVTVKIDSVDLGRRNIQLALVQPAEASETEAPETEQATKPTEGSNDNE</sequence>
<evidence type="ECO:0000256" key="6">
    <source>
        <dbReference type="ARBA" id="ARBA00022801"/>
    </source>
</evidence>
<dbReference type="InterPro" id="IPR012340">
    <property type="entry name" value="NA-bd_OB-fold"/>
</dbReference>
<comment type="catalytic activity">
    <reaction evidence="1">
        <text>Exonucleolytic cleavage in the 3'- to 5'-direction to yield nucleoside 5'-phosphates.</text>
        <dbReference type="EC" id="3.1.13.1"/>
    </reaction>
</comment>
<evidence type="ECO:0000256" key="4">
    <source>
        <dbReference type="ARBA" id="ARBA00022490"/>
    </source>
</evidence>
<keyword evidence="4" id="KW-0963">Cytoplasm</keyword>
<dbReference type="Pfam" id="PF00773">
    <property type="entry name" value="RNB"/>
    <property type="match status" value="1"/>
</dbReference>
<evidence type="ECO:0000256" key="7">
    <source>
        <dbReference type="ARBA" id="ARBA00022839"/>
    </source>
</evidence>
<comment type="subcellular location">
    <subcellularLocation>
        <location evidence="2">Cytoplasm</location>
    </subcellularLocation>
</comment>
<dbReference type="SMART" id="SM00955">
    <property type="entry name" value="RNB"/>
    <property type="match status" value="1"/>
</dbReference>
<evidence type="ECO:0000313" key="11">
    <source>
        <dbReference type="EMBL" id="GMG88514.1"/>
    </source>
</evidence>
<keyword evidence="6" id="KW-0378">Hydrolase</keyword>
<evidence type="ECO:0000256" key="3">
    <source>
        <dbReference type="ARBA" id="ARBA00012163"/>
    </source>
</evidence>
<dbReference type="Proteomes" id="UP001224392">
    <property type="component" value="Unassembled WGS sequence"/>
</dbReference>
<evidence type="ECO:0000256" key="5">
    <source>
        <dbReference type="ARBA" id="ARBA00022722"/>
    </source>
</evidence>
<dbReference type="CDD" id="cd00164">
    <property type="entry name" value="S1_like"/>
    <property type="match status" value="2"/>
</dbReference>
<dbReference type="PROSITE" id="PS50126">
    <property type="entry name" value="S1"/>
    <property type="match status" value="1"/>
</dbReference>
<keyword evidence="5" id="KW-0540">Nuclease</keyword>
<feature type="region of interest" description="Disordered" evidence="9">
    <location>
        <begin position="643"/>
        <end position="669"/>
    </location>
</feature>
<dbReference type="EMBL" id="BSYJ01000006">
    <property type="protein sequence ID" value="GMG88514.1"/>
    <property type="molecule type" value="Genomic_DNA"/>
</dbReference>
<evidence type="ECO:0000313" key="12">
    <source>
        <dbReference type="Proteomes" id="UP001224392"/>
    </source>
</evidence>
<dbReference type="InterPro" id="IPR003029">
    <property type="entry name" value="S1_domain"/>
</dbReference>
<dbReference type="InterPro" id="IPR050180">
    <property type="entry name" value="RNR_Ribonuclease"/>
</dbReference>
<feature type="domain" description="S1 motif" evidence="10">
    <location>
        <begin position="563"/>
        <end position="642"/>
    </location>
</feature>
<dbReference type="Gene3D" id="2.40.50.140">
    <property type="entry name" value="Nucleic acid-binding proteins"/>
    <property type="match status" value="2"/>
</dbReference>
<comment type="caution">
    <text evidence="11">The sequence shown here is derived from an EMBL/GenBank/DDBJ whole genome shotgun (WGS) entry which is preliminary data.</text>
</comment>
<dbReference type="Pfam" id="PF08206">
    <property type="entry name" value="OB_RNB"/>
    <property type="match status" value="1"/>
</dbReference>
<keyword evidence="7" id="KW-0269">Exonuclease</keyword>
<dbReference type="RefSeq" id="WP_285765122.1">
    <property type="nucleotide sequence ID" value="NZ_BSYJ01000006.1"/>
</dbReference>
<dbReference type="SUPFAM" id="SSF50249">
    <property type="entry name" value="Nucleic acid-binding proteins"/>
    <property type="match status" value="4"/>
</dbReference>
<dbReference type="InterPro" id="IPR004476">
    <property type="entry name" value="RNase_II/RNase_R"/>
</dbReference>
<name>A0ABQ6M2D2_9GAMM</name>
<protein>
    <recommendedName>
        <fullName evidence="3">exoribonuclease II</fullName>
        <ecNumber evidence="3">3.1.13.1</ecNumber>
    </recommendedName>
</protein>
<evidence type="ECO:0000256" key="9">
    <source>
        <dbReference type="SAM" id="MobiDB-lite"/>
    </source>
</evidence>